<comment type="caution">
    <text evidence="2">The sequence shown here is derived from an EMBL/GenBank/DDBJ whole genome shotgun (WGS) entry which is preliminary data.</text>
</comment>
<protein>
    <submittedName>
        <fullName evidence="2">Uncharacterized protein</fullName>
    </submittedName>
</protein>
<dbReference type="Proteomes" id="UP000188533">
    <property type="component" value="Unassembled WGS sequence"/>
</dbReference>
<reference evidence="2 3" key="2">
    <citation type="submission" date="2017-02" db="EMBL/GenBank/DDBJ databases">
        <title>A genome survey and senescence transcriptome analysis in Lentinula edodes.</title>
        <authorList>
            <person name="Sakamoto Y."/>
            <person name="Nakade K."/>
            <person name="Sato S."/>
            <person name="Yoshida Y."/>
            <person name="Miyazaki K."/>
            <person name="Natsume S."/>
            <person name="Konno N."/>
        </authorList>
    </citation>
    <scope>NUCLEOTIDE SEQUENCE [LARGE SCALE GENOMIC DNA]</scope>
    <source>
        <strain evidence="2 3">NBRC 111202</strain>
    </source>
</reference>
<name>A0A1Q3DZI5_LENED</name>
<evidence type="ECO:0000313" key="3">
    <source>
        <dbReference type="Proteomes" id="UP000188533"/>
    </source>
</evidence>
<dbReference type="AlphaFoldDB" id="A0A1Q3DZI5"/>
<sequence>MGISTSSHEAAVTRPPVLQAERETVPPMNSINTASGSSSNPGLEKKKREGNECEPEISRRSIGVVNKEDQANSVDTSSNNNNNPSGTEQVKRKVEEHKPEVQPRRSGRIVKTLKEDGSVPIVTSSSDSISSNGTEQKKRKGDEYEPDTSIRRSTSSLKKLKTDDAAVAPAPATKSRKSSKSAKSEDAKK</sequence>
<feature type="compositionally biased region" description="Polar residues" evidence="1">
    <location>
        <begin position="27"/>
        <end position="41"/>
    </location>
</feature>
<feature type="compositionally biased region" description="Low complexity" evidence="1">
    <location>
        <begin position="72"/>
        <end position="85"/>
    </location>
</feature>
<dbReference type="EMBL" id="BDGU01000029">
    <property type="protein sequence ID" value="GAW00274.1"/>
    <property type="molecule type" value="Genomic_DNA"/>
</dbReference>
<accession>A0A1Q3DZI5</accession>
<organism evidence="2 3">
    <name type="scientific">Lentinula edodes</name>
    <name type="common">Shiitake mushroom</name>
    <name type="synonym">Lentinus edodes</name>
    <dbReference type="NCBI Taxonomy" id="5353"/>
    <lineage>
        <taxon>Eukaryota</taxon>
        <taxon>Fungi</taxon>
        <taxon>Dikarya</taxon>
        <taxon>Basidiomycota</taxon>
        <taxon>Agaricomycotina</taxon>
        <taxon>Agaricomycetes</taxon>
        <taxon>Agaricomycetidae</taxon>
        <taxon>Agaricales</taxon>
        <taxon>Marasmiineae</taxon>
        <taxon>Omphalotaceae</taxon>
        <taxon>Lentinula</taxon>
    </lineage>
</organism>
<feature type="compositionally biased region" description="Basic and acidic residues" evidence="1">
    <location>
        <begin position="43"/>
        <end position="59"/>
    </location>
</feature>
<gene>
    <name evidence="2" type="ORF">LENED_001778</name>
</gene>
<reference evidence="2 3" key="1">
    <citation type="submission" date="2016-08" db="EMBL/GenBank/DDBJ databases">
        <authorList>
            <consortium name="Lentinula edodes genome sequencing consortium"/>
            <person name="Sakamoto Y."/>
            <person name="Nakade K."/>
            <person name="Sato S."/>
            <person name="Yoshida Y."/>
            <person name="Miyazaki K."/>
            <person name="Natsume S."/>
            <person name="Konno N."/>
        </authorList>
    </citation>
    <scope>NUCLEOTIDE SEQUENCE [LARGE SCALE GENOMIC DNA]</scope>
    <source>
        <strain evidence="2 3">NBRC 111202</strain>
    </source>
</reference>
<evidence type="ECO:0000256" key="1">
    <source>
        <dbReference type="SAM" id="MobiDB-lite"/>
    </source>
</evidence>
<proteinExistence type="predicted"/>
<feature type="compositionally biased region" description="Low complexity" evidence="1">
    <location>
        <begin position="118"/>
        <end position="131"/>
    </location>
</feature>
<feature type="region of interest" description="Disordered" evidence="1">
    <location>
        <begin position="1"/>
        <end position="189"/>
    </location>
</feature>
<feature type="compositionally biased region" description="Basic and acidic residues" evidence="1">
    <location>
        <begin position="89"/>
        <end position="103"/>
    </location>
</feature>
<evidence type="ECO:0000313" key="2">
    <source>
        <dbReference type="EMBL" id="GAW00274.1"/>
    </source>
</evidence>
<keyword evidence="3" id="KW-1185">Reference proteome</keyword>